<gene>
    <name evidence="2" type="ORF">J2S15_002440</name>
</gene>
<dbReference type="RefSeq" id="WP_307408629.1">
    <property type="nucleotide sequence ID" value="NZ_JAUSUR010000004.1"/>
</dbReference>
<reference evidence="2 3" key="1">
    <citation type="submission" date="2023-07" db="EMBL/GenBank/DDBJ databases">
        <title>Genomic Encyclopedia of Type Strains, Phase IV (KMG-IV): sequencing the most valuable type-strain genomes for metagenomic binning, comparative biology and taxonomic classification.</title>
        <authorList>
            <person name="Goeker M."/>
        </authorList>
    </citation>
    <scope>NUCLEOTIDE SEQUENCE [LARGE SCALE GENOMIC DNA]</scope>
    <source>
        <strain evidence="2 3">DSM 16784</strain>
    </source>
</reference>
<comment type="caution">
    <text evidence="2">The sequence shown here is derived from an EMBL/GenBank/DDBJ whole genome shotgun (WGS) entry which is preliminary data.</text>
</comment>
<evidence type="ECO:0000313" key="2">
    <source>
        <dbReference type="EMBL" id="MDQ0361690.1"/>
    </source>
</evidence>
<dbReference type="Proteomes" id="UP001230220">
    <property type="component" value="Unassembled WGS sequence"/>
</dbReference>
<dbReference type="InterPro" id="IPR011576">
    <property type="entry name" value="Pyridox_Oxase_N"/>
</dbReference>
<protein>
    <submittedName>
        <fullName evidence="2">Pyridoxamine 5'-phosphate oxidase family protein</fullName>
    </submittedName>
</protein>
<dbReference type="InterPro" id="IPR012349">
    <property type="entry name" value="Split_barrel_FMN-bd"/>
</dbReference>
<dbReference type="Pfam" id="PF01243">
    <property type="entry name" value="PNPOx_N"/>
    <property type="match status" value="1"/>
</dbReference>
<organism evidence="2 3">
    <name type="scientific">Breznakia pachnodae</name>
    <dbReference type="NCBI Taxonomy" id="265178"/>
    <lineage>
        <taxon>Bacteria</taxon>
        <taxon>Bacillati</taxon>
        <taxon>Bacillota</taxon>
        <taxon>Erysipelotrichia</taxon>
        <taxon>Erysipelotrichales</taxon>
        <taxon>Erysipelotrichaceae</taxon>
        <taxon>Breznakia</taxon>
    </lineage>
</organism>
<proteinExistence type="predicted"/>
<dbReference type="SUPFAM" id="SSF50475">
    <property type="entry name" value="FMN-binding split barrel"/>
    <property type="match status" value="1"/>
</dbReference>
<sequence length="145" mass="16179">MSFDLVGAVKELVNKEEVMILATSDGEKVGVRTVSPLLVDGRIIFYTSKGSNKYRQMETNNNIGFCIGMNGIYQGEGKVKFLGSVFADENKAINEAYRKKYVGAFEEGAPGEDMQSNQFIEIELTGLKGWRFEGEVPVEFFEVEI</sequence>
<accession>A0ABU0E479</accession>
<dbReference type="EMBL" id="JAUSUR010000004">
    <property type="protein sequence ID" value="MDQ0361690.1"/>
    <property type="molecule type" value="Genomic_DNA"/>
</dbReference>
<name>A0ABU0E479_9FIRM</name>
<evidence type="ECO:0000313" key="3">
    <source>
        <dbReference type="Proteomes" id="UP001230220"/>
    </source>
</evidence>
<feature type="domain" description="Pyridoxamine 5'-phosphate oxidase N-terminal" evidence="1">
    <location>
        <begin position="7"/>
        <end position="130"/>
    </location>
</feature>
<keyword evidence="3" id="KW-1185">Reference proteome</keyword>
<evidence type="ECO:0000259" key="1">
    <source>
        <dbReference type="Pfam" id="PF01243"/>
    </source>
</evidence>
<dbReference type="Gene3D" id="2.30.110.10">
    <property type="entry name" value="Electron Transport, Fmn-binding Protein, Chain A"/>
    <property type="match status" value="1"/>
</dbReference>